<sequence length="61" mass="7121">MHAILEFLQQDDSNGMTRRRREKEEEEEEGEGEGEKEEEEERKRDEVGAELAIDSLQKASL</sequence>
<name>A0ABD2A558_VESSQ</name>
<protein>
    <submittedName>
        <fullName evidence="2">Uncharacterized protein</fullName>
    </submittedName>
</protein>
<evidence type="ECO:0000313" key="2">
    <source>
        <dbReference type="EMBL" id="KAL2714845.1"/>
    </source>
</evidence>
<feature type="region of interest" description="Disordered" evidence="1">
    <location>
        <begin position="1"/>
        <end position="61"/>
    </location>
</feature>
<dbReference type="AlphaFoldDB" id="A0ABD2A558"/>
<dbReference type="EMBL" id="JAUDFV010000156">
    <property type="protein sequence ID" value="KAL2714845.1"/>
    <property type="molecule type" value="Genomic_DNA"/>
</dbReference>
<comment type="caution">
    <text evidence="2">The sequence shown here is derived from an EMBL/GenBank/DDBJ whole genome shotgun (WGS) entry which is preliminary data.</text>
</comment>
<evidence type="ECO:0000256" key="1">
    <source>
        <dbReference type="SAM" id="MobiDB-lite"/>
    </source>
</evidence>
<proteinExistence type="predicted"/>
<organism evidence="2 3">
    <name type="scientific">Vespula squamosa</name>
    <name type="common">Southern yellow jacket</name>
    <name type="synonym">Wasp</name>
    <dbReference type="NCBI Taxonomy" id="30214"/>
    <lineage>
        <taxon>Eukaryota</taxon>
        <taxon>Metazoa</taxon>
        <taxon>Ecdysozoa</taxon>
        <taxon>Arthropoda</taxon>
        <taxon>Hexapoda</taxon>
        <taxon>Insecta</taxon>
        <taxon>Pterygota</taxon>
        <taxon>Neoptera</taxon>
        <taxon>Endopterygota</taxon>
        <taxon>Hymenoptera</taxon>
        <taxon>Apocrita</taxon>
        <taxon>Aculeata</taxon>
        <taxon>Vespoidea</taxon>
        <taxon>Vespidae</taxon>
        <taxon>Vespinae</taxon>
        <taxon>Vespula</taxon>
    </lineage>
</organism>
<reference evidence="2 3" key="1">
    <citation type="journal article" date="2024" name="Ann. Entomol. Soc. Am.">
        <title>Genomic analyses of the southern and eastern yellowjacket wasps (Hymenoptera: Vespidae) reveal evolutionary signatures of social life.</title>
        <authorList>
            <person name="Catto M.A."/>
            <person name="Caine P.B."/>
            <person name="Orr S.E."/>
            <person name="Hunt B.G."/>
            <person name="Goodisman M.A.D."/>
        </authorList>
    </citation>
    <scope>NUCLEOTIDE SEQUENCE [LARGE SCALE GENOMIC DNA]</scope>
    <source>
        <strain evidence="2">233</strain>
        <tissue evidence="2">Head and thorax</tissue>
    </source>
</reference>
<feature type="compositionally biased region" description="Acidic residues" evidence="1">
    <location>
        <begin position="24"/>
        <end position="40"/>
    </location>
</feature>
<accession>A0ABD2A558</accession>
<evidence type="ECO:0000313" key="3">
    <source>
        <dbReference type="Proteomes" id="UP001607302"/>
    </source>
</evidence>
<dbReference type="Proteomes" id="UP001607302">
    <property type="component" value="Unassembled WGS sequence"/>
</dbReference>
<keyword evidence="3" id="KW-1185">Reference proteome</keyword>
<gene>
    <name evidence="2" type="ORF">V1478_016030</name>
</gene>